<evidence type="ECO:0000313" key="9">
    <source>
        <dbReference type="EMBL" id="KAJ6804917.1"/>
    </source>
</evidence>
<keyword evidence="6" id="KW-0732">Signal</keyword>
<gene>
    <name evidence="9" type="ORF">M6B38_185410</name>
</gene>
<keyword evidence="2 5" id="KW-0812">Transmembrane</keyword>
<feature type="transmembrane region" description="Helical" evidence="5">
    <location>
        <begin position="104"/>
        <end position="126"/>
    </location>
</feature>
<reference evidence="9" key="2">
    <citation type="submission" date="2023-04" db="EMBL/GenBank/DDBJ databases">
        <authorList>
            <person name="Bruccoleri R.E."/>
            <person name="Oakeley E.J."/>
            <person name="Faust A.-M."/>
            <person name="Dessus-Babus S."/>
            <person name="Altorfer M."/>
            <person name="Burckhardt D."/>
            <person name="Oertli M."/>
            <person name="Naumann U."/>
            <person name="Petersen F."/>
            <person name="Wong J."/>
        </authorList>
    </citation>
    <scope>NUCLEOTIDE SEQUENCE</scope>
    <source>
        <strain evidence="9">GSM-AAB239-AS_SAM_17_03QT</strain>
        <tissue evidence="9">Leaf</tissue>
    </source>
</reference>
<feature type="transmembrane region" description="Helical" evidence="5">
    <location>
        <begin position="172"/>
        <end position="192"/>
    </location>
</feature>
<dbReference type="PANTHER" id="PTHR21576">
    <property type="entry name" value="UNCHARACTERIZED NODULIN-LIKE PROTEIN"/>
    <property type="match status" value="1"/>
</dbReference>
<feature type="domain" description="NFD4 C-terminal" evidence="8">
    <location>
        <begin position="298"/>
        <end position="508"/>
    </location>
</feature>
<evidence type="ECO:0000256" key="5">
    <source>
        <dbReference type="SAM" id="Phobius"/>
    </source>
</evidence>
<evidence type="ECO:0000256" key="1">
    <source>
        <dbReference type="ARBA" id="ARBA00004141"/>
    </source>
</evidence>
<organism evidence="9 10">
    <name type="scientific">Iris pallida</name>
    <name type="common">Sweet iris</name>
    <dbReference type="NCBI Taxonomy" id="29817"/>
    <lineage>
        <taxon>Eukaryota</taxon>
        <taxon>Viridiplantae</taxon>
        <taxon>Streptophyta</taxon>
        <taxon>Embryophyta</taxon>
        <taxon>Tracheophyta</taxon>
        <taxon>Spermatophyta</taxon>
        <taxon>Magnoliopsida</taxon>
        <taxon>Liliopsida</taxon>
        <taxon>Asparagales</taxon>
        <taxon>Iridaceae</taxon>
        <taxon>Iridoideae</taxon>
        <taxon>Irideae</taxon>
        <taxon>Iris</taxon>
    </lineage>
</organism>
<accession>A0AAX6ELB0</accession>
<protein>
    <submittedName>
        <fullName evidence="9">Protein NUCLEAR FUSION DEFECTIVE 4-like</fullName>
    </submittedName>
</protein>
<feature type="transmembrane region" description="Helical" evidence="5">
    <location>
        <begin position="442"/>
        <end position="461"/>
    </location>
</feature>
<comment type="subcellular location">
    <subcellularLocation>
        <location evidence="1">Membrane</location>
        <topology evidence="1">Multi-pass membrane protein</topology>
    </subcellularLocation>
</comment>
<name>A0AAX6ELB0_IRIPA</name>
<feature type="transmembrane region" description="Helical" evidence="5">
    <location>
        <begin position="381"/>
        <end position="398"/>
    </location>
</feature>
<feature type="domain" description="Nodulin-like" evidence="7">
    <location>
        <begin position="6"/>
        <end position="251"/>
    </location>
</feature>
<feature type="chain" id="PRO_5043791752" evidence="6">
    <location>
        <begin position="25"/>
        <end position="511"/>
    </location>
</feature>
<dbReference type="InterPro" id="IPR010658">
    <property type="entry name" value="Nodulin-like"/>
</dbReference>
<evidence type="ECO:0000313" key="10">
    <source>
        <dbReference type="Proteomes" id="UP001140949"/>
    </source>
</evidence>
<comment type="caution">
    <text evidence="9">The sequence shown here is derived from an EMBL/GenBank/DDBJ whole genome shotgun (WGS) entry which is preliminary data.</text>
</comment>
<dbReference type="SUPFAM" id="SSF103473">
    <property type="entry name" value="MFS general substrate transporter"/>
    <property type="match status" value="1"/>
</dbReference>
<reference evidence="9" key="1">
    <citation type="journal article" date="2023" name="GigaByte">
        <title>Genome assembly of the bearded iris, Iris pallida Lam.</title>
        <authorList>
            <person name="Bruccoleri R.E."/>
            <person name="Oakeley E.J."/>
            <person name="Faust A.M.E."/>
            <person name="Altorfer M."/>
            <person name="Dessus-Babus S."/>
            <person name="Burckhardt D."/>
            <person name="Oertli M."/>
            <person name="Naumann U."/>
            <person name="Petersen F."/>
            <person name="Wong J."/>
        </authorList>
    </citation>
    <scope>NUCLEOTIDE SEQUENCE</scope>
    <source>
        <strain evidence="9">GSM-AAB239-AS_SAM_17_03QT</strain>
    </source>
</reference>
<feature type="transmembrane region" description="Helical" evidence="5">
    <location>
        <begin position="483"/>
        <end position="502"/>
    </location>
</feature>
<dbReference type="Proteomes" id="UP001140949">
    <property type="component" value="Unassembled WGS sequence"/>
</dbReference>
<dbReference type="InterPro" id="IPR056555">
    <property type="entry name" value="NFD4_C"/>
</dbReference>
<dbReference type="PANTHER" id="PTHR21576:SF11">
    <property type="entry name" value="MAJOR FACILITATOR SUPERFAMILY PROTEIN"/>
    <property type="match status" value="1"/>
</dbReference>
<dbReference type="EMBL" id="JANAVB010035817">
    <property type="protein sequence ID" value="KAJ6804917.1"/>
    <property type="molecule type" value="Genomic_DNA"/>
</dbReference>
<keyword evidence="10" id="KW-1185">Reference proteome</keyword>
<keyword evidence="3 5" id="KW-1133">Transmembrane helix</keyword>
<evidence type="ECO:0000256" key="6">
    <source>
        <dbReference type="SAM" id="SignalP"/>
    </source>
</evidence>
<dbReference type="Pfam" id="PF23262">
    <property type="entry name" value="NFD4_C"/>
    <property type="match status" value="1"/>
</dbReference>
<dbReference type="InterPro" id="IPR036259">
    <property type="entry name" value="MFS_trans_sf"/>
</dbReference>
<dbReference type="AlphaFoldDB" id="A0AAX6ELB0"/>
<evidence type="ECO:0000259" key="7">
    <source>
        <dbReference type="Pfam" id="PF06813"/>
    </source>
</evidence>
<evidence type="ECO:0000256" key="2">
    <source>
        <dbReference type="ARBA" id="ARBA00022692"/>
    </source>
</evidence>
<evidence type="ECO:0000256" key="3">
    <source>
        <dbReference type="ARBA" id="ARBA00022989"/>
    </source>
</evidence>
<feature type="transmembrane region" description="Helical" evidence="5">
    <location>
        <begin position="68"/>
        <end position="92"/>
    </location>
</feature>
<feature type="transmembrane region" description="Helical" evidence="5">
    <location>
        <begin position="313"/>
        <end position="331"/>
    </location>
</feature>
<feature type="transmembrane region" description="Helical" evidence="5">
    <location>
        <begin position="234"/>
        <end position="254"/>
    </location>
</feature>
<dbReference type="GO" id="GO:0016020">
    <property type="term" value="C:membrane"/>
    <property type="evidence" value="ECO:0007669"/>
    <property type="project" value="UniProtKB-SubCell"/>
</dbReference>
<dbReference type="Gene3D" id="1.20.1250.20">
    <property type="entry name" value="MFS general substrate transporter like domains"/>
    <property type="match status" value="1"/>
</dbReference>
<proteinExistence type="predicted"/>
<feature type="signal peptide" evidence="6">
    <location>
        <begin position="1"/>
        <end position="24"/>
    </location>
</feature>
<evidence type="ECO:0000259" key="8">
    <source>
        <dbReference type="Pfam" id="PF23262"/>
    </source>
</evidence>
<feature type="transmembrane region" description="Helical" evidence="5">
    <location>
        <begin position="404"/>
        <end position="430"/>
    </location>
</feature>
<evidence type="ECO:0000256" key="4">
    <source>
        <dbReference type="ARBA" id="ARBA00023136"/>
    </source>
</evidence>
<sequence>MSRLFPWLTLVAIIWLQAISSTNTDFPAYSSQLKSRLAITQVQLNNLAVASDAGKLFGWLCGLVADSFPLWSVLAAGSAIGLVGYGVQFLFLADKIATLSYWQYVLLQLLAGNSVCWFNTACYVAAMRKFPLDSGVVIGLATSYTGLTAKMYVTMAQIVTGKRSGGAGDNSVYLLLNCAVPLGFSLFAAPFLAESKPAMKGNGAGLFVVFLIACATGAYAVVQTLVPALGSSLIPPTVLLGMVGLVCLVPLLRAGDQMLRRRSRNRINAAGNVLEEVEEVRGPGGSEEVEEGKSGSGVGGEHGVWWLVRSVDFWLYFLVYLTGATMGLVFGNNLGQIAQSRRVHQSDLLSVYSSFGFFGKLSAAPLSALSRSKYMVSRPASVAILMVPMAGSFFLLLIPNTISLFVGTAIIGTCSGAITSIAVSMTSDLFGPQHFSVNHNIVVANIPLGSLVFGYIAAIIYDQEGGGAGEGSCVGVRCYRKTFLIWGSICTFGTVMSFILYIRTKKLLTRN</sequence>
<feature type="transmembrane region" description="Helical" evidence="5">
    <location>
        <begin position="351"/>
        <end position="369"/>
    </location>
</feature>
<feature type="transmembrane region" description="Helical" evidence="5">
    <location>
        <begin position="204"/>
        <end position="222"/>
    </location>
</feature>
<keyword evidence="4 5" id="KW-0472">Membrane</keyword>
<dbReference type="Pfam" id="PF06813">
    <property type="entry name" value="Nodulin-like"/>
    <property type="match status" value="1"/>
</dbReference>